<feature type="signal peptide" evidence="1">
    <location>
        <begin position="1"/>
        <end position="20"/>
    </location>
</feature>
<organism evidence="2 3">
    <name type="scientific">Gossypium australe</name>
    <dbReference type="NCBI Taxonomy" id="47621"/>
    <lineage>
        <taxon>Eukaryota</taxon>
        <taxon>Viridiplantae</taxon>
        <taxon>Streptophyta</taxon>
        <taxon>Embryophyta</taxon>
        <taxon>Tracheophyta</taxon>
        <taxon>Spermatophyta</taxon>
        <taxon>Magnoliopsida</taxon>
        <taxon>eudicotyledons</taxon>
        <taxon>Gunneridae</taxon>
        <taxon>Pentapetalae</taxon>
        <taxon>rosids</taxon>
        <taxon>malvids</taxon>
        <taxon>Malvales</taxon>
        <taxon>Malvaceae</taxon>
        <taxon>Malvoideae</taxon>
        <taxon>Gossypium</taxon>
    </lineage>
</organism>
<keyword evidence="1" id="KW-0732">Signal</keyword>
<proteinExistence type="predicted"/>
<dbReference type="EMBL" id="SMMG02000009">
    <property type="protein sequence ID" value="KAA3461073.1"/>
    <property type="molecule type" value="Genomic_DNA"/>
</dbReference>
<protein>
    <submittedName>
        <fullName evidence="2">NBS-LRR resistance-like protein</fullName>
    </submittedName>
</protein>
<dbReference type="Proteomes" id="UP000325315">
    <property type="component" value="Unassembled WGS sequence"/>
</dbReference>
<reference evidence="2" key="1">
    <citation type="submission" date="2019-08" db="EMBL/GenBank/DDBJ databases">
        <authorList>
            <person name="Liu F."/>
        </authorList>
    </citation>
    <scope>NUCLEOTIDE SEQUENCE [LARGE SCALE GENOMIC DNA]</scope>
    <source>
        <strain evidence="2">PA1801</strain>
        <tissue evidence="2">Leaf</tissue>
    </source>
</reference>
<gene>
    <name evidence="2" type="ORF">EPI10_027676</name>
</gene>
<comment type="caution">
    <text evidence="2">The sequence shown here is derived from an EMBL/GenBank/DDBJ whole genome shotgun (WGS) entry which is preliminary data.</text>
</comment>
<accession>A0A5B6UUG5</accession>
<evidence type="ECO:0000313" key="3">
    <source>
        <dbReference type="Proteomes" id="UP000325315"/>
    </source>
</evidence>
<evidence type="ECO:0000256" key="1">
    <source>
        <dbReference type="SAM" id="SignalP"/>
    </source>
</evidence>
<feature type="chain" id="PRO_5022664319" evidence="1">
    <location>
        <begin position="21"/>
        <end position="67"/>
    </location>
</feature>
<dbReference type="OrthoDB" id="3249394at2759"/>
<keyword evidence="3" id="KW-1185">Reference proteome</keyword>
<sequence>MTKLKILGSAMMTILCKVHASPYVMHLRGNKMYRDLNELYRWPGLKREQVKAEHEFPFDLLQSIKIP</sequence>
<evidence type="ECO:0000313" key="2">
    <source>
        <dbReference type="EMBL" id="KAA3461073.1"/>
    </source>
</evidence>
<name>A0A5B6UUG5_9ROSI</name>
<dbReference type="AlphaFoldDB" id="A0A5B6UUG5"/>